<dbReference type="InterPro" id="IPR041049">
    <property type="entry name" value="DUF5615"/>
</dbReference>
<keyword evidence="3" id="KW-1185">Reference proteome</keyword>
<protein>
    <recommendedName>
        <fullName evidence="1">DUF5615 domain-containing protein</fullName>
    </recommendedName>
</protein>
<evidence type="ECO:0000259" key="1">
    <source>
        <dbReference type="Pfam" id="PF18480"/>
    </source>
</evidence>
<evidence type="ECO:0000313" key="2">
    <source>
        <dbReference type="EMBL" id="GHB83079.1"/>
    </source>
</evidence>
<proteinExistence type="predicted"/>
<feature type="domain" description="DUF5615" evidence="1">
    <location>
        <begin position="3"/>
        <end position="106"/>
    </location>
</feature>
<sequence>MAKYLIDINLPYYFSLWNNEDYIHQSDISNTAEDTEIWQYAKQNNLTILTKDADFSNRILLSQPPPRVIHIRIGNASVREFHNVLNLSWNDVLALSESHKLVTVFKDRVEAMN</sequence>
<dbReference type="AlphaFoldDB" id="A0A8J3DCM1"/>
<accession>A0A8J3DCM1</accession>
<organism evidence="2 3">
    <name type="scientific">Persicitalea jodogahamensis</name>
    <dbReference type="NCBI Taxonomy" id="402147"/>
    <lineage>
        <taxon>Bacteria</taxon>
        <taxon>Pseudomonadati</taxon>
        <taxon>Bacteroidota</taxon>
        <taxon>Cytophagia</taxon>
        <taxon>Cytophagales</taxon>
        <taxon>Spirosomataceae</taxon>
        <taxon>Persicitalea</taxon>
    </lineage>
</organism>
<dbReference type="Proteomes" id="UP000598271">
    <property type="component" value="Unassembled WGS sequence"/>
</dbReference>
<dbReference type="RefSeq" id="WP_189567128.1">
    <property type="nucleotide sequence ID" value="NZ_BMXF01000005.1"/>
</dbReference>
<dbReference type="Pfam" id="PF18480">
    <property type="entry name" value="DUF5615"/>
    <property type="match status" value="1"/>
</dbReference>
<name>A0A8J3DCM1_9BACT</name>
<comment type="caution">
    <text evidence="2">The sequence shown here is derived from an EMBL/GenBank/DDBJ whole genome shotgun (WGS) entry which is preliminary data.</text>
</comment>
<reference evidence="2 3" key="1">
    <citation type="journal article" date="2014" name="Int. J. Syst. Evol. Microbiol.">
        <title>Complete genome sequence of Corynebacterium casei LMG S-19264T (=DSM 44701T), isolated from a smear-ripened cheese.</title>
        <authorList>
            <consortium name="US DOE Joint Genome Institute (JGI-PGF)"/>
            <person name="Walter F."/>
            <person name="Albersmeier A."/>
            <person name="Kalinowski J."/>
            <person name="Ruckert C."/>
        </authorList>
    </citation>
    <scope>NUCLEOTIDE SEQUENCE [LARGE SCALE GENOMIC DNA]</scope>
    <source>
        <strain evidence="2 3">KCTC 12866</strain>
    </source>
</reference>
<gene>
    <name evidence="2" type="ORF">GCM10007390_42530</name>
</gene>
<evidence type="ECO:0000313" key="3">
    <source>
        <dbReference type="Proteomes" id="UP000598271"/>
    </source>
</evidence>
<dbReference type="EMBL" id="BMXF01000005">
    <property type="protein sequence ID" value="GHB83079.1"/>
    <property type="molecule type" value="Genomic_DNA"/>
</dbReference>